<dbReference type="Pfam" id="PF10926">
    <property type="entry name" value="DUF2800"/>
    <property type="match status" value="1"/>
</dbReference>
<evidence type="ECO:0008006" key="3">
    <source>
        <dbReference type="Google" id="ProtNLM"/>
    </source>
</evidence>
<evidence type="ECO:0000313" key="1">
    <source>
        <dbReference type="EMBL" id="OLU46612.1"/>
    </source>
</evidence>
<dbReference type="RefSeq" id="WP_076341260.1">
    <property type="nucleotide sequence ID" value="NZ_JBGNFS010000008.1"/>
</dbReference>
<dbReference type="STRING" id="1862672.BO225_05425"/>
<protein>
    <recommendedName>
        <fullName evidence="3">Nuclease</fullName>
    </recommendedName>
</protein>
<sequence>MPSQHAFLSASSSSKWLNCPVSAKLESTFPNTDTIYTQEGTLAHSICEEKLKKWKSKGRKKIECSDKEMDEATTDYKDYVVSIYNSHNNPELLIEERLDYSRWVPSGFGTGDALIVSDAGLDVIDFKYGKGVPVDPEENSQLMLYAAGAIDLLGSFYDFERVTLHIFQPRIQNVASWETTKTAILDWLETIVVPAAQKAMTGEGEACAGAHCRFCKARSTCKARAAQMEEIAAYRRRHLLSQKEISLLLNELDPIQAWAKELQDEALRQALEGAEFEGWKVVEGTSRRTISDKESLVQKLLAEGYEENKLYKPKELLGIGGLEKMCGKKRFAELAEVYIDKPRGKPVLVPITDKRPVYSDAVEDFSDMIKGGE</sequence>
<keyword evidence="2" id="KW-1185">Reference proteome</keyword>
<gene>
    <name evidence="1" type="ORF">BO225_05425</name>
</gene>
<dbReference type="EMBL" id="MPKA01000062">
    <property type="protein sequence ID" value="OLU46612.1"/>
    <property type="molecule type" value="Genomic_DNA"/>
</dbReference>
<proteinExistence type="predicted"/>
<name>A0A1U7NMU3_9FIRM</name>
<accession>A0A1U7NMU3</accession>
<comment type="caution">
    <text evidence="1">The sequence shown here is derived from an EMBL/GenBank/DDBJ whole genome shotgun (WGS) entry which is preliminary data.</text>
</comment>
<dbReference type="InterPro" id="IPR011604">
    <property type="entry name" value="PDDEXK-like_dom_sf"/>
</dbReference>
<organism evidence="1 2">
    <name type="scientific">Dubosiella newyorkensis</name>
    <dbReference type="NCBI Taxonomy" id="1862672"/>
    <lineage>
        <taxon>Bacteria</taxon>
        <taxon>Bacillati</taxon>
        <taxon>Bacillota</taxon>
        <taxon>Erysipelotrichia</taxon>
        <taxon>Erysipelotrichales</taxon>
        <taxon>Erysipelotrichaceae</taxon>
        <taxon>Dubosiella</taxon>
    </lineage>
</organism>
<dbReference type="InterPro" id="IPR021229">
    <property type="entry name" value="DUF2800"/>
</dbReference>
<dbReference type="Proteomes" id="UP000186705">
    <property type="component" value="Unassembled WGS sequence"/>
</dbReference>
<evidence type="ECO:0000313" key="2">
    <source>
        <dbReference type="Proteomes" id="UP000186705"/>
    </source>
</evidence>
<dbReference type="Gene3D" id="3.90.320.10">
    <property type="match status" value="1"/>
</dbReference>
<reference evidence="1 2" key="1">
    <citation type="submission" date="2016-11" db="EMBL/GenBank/DDBJ databases">
        <title>Description of two novel members of the family Erysipelotrichaceae: Ileibacterium lipovorans gen. nov., sp. nov. and Dubosiella newyorkensis, gen. nov., sp. nov.</title>
        <authorList>
            <person name="Cox L.M."/>
            <person name="Sohn J."/>
            <person name="Tyrrell K.L."/>
            <person name="Citron D.M."/>
            <person name="Lawson P.A."/>
            <person name="Patel N.B."/>
            <person name="Iizumi T."/>
            <person name="Perez-Perez G.I."/>
            <person name="Goldstein E.J."/>
            <person name="Blaser M.J."/>
        </authorList>
    </citation>
    <scope>NUCLEOTIDE SEQUENCE [LARGE SCALE GENOMIC DNA]</scope>
    <source>
        <strain evidence="1 2">NYU-BL-A4</strain>
    </source>
</reference>
<dbReference type="GeneID" id="78275387"/>
<dbReference type="OrthoDB" id="9766061at2"/>
<dbReference type="AlphaFoldDB" id="A0A1U7NMU3"/>